<feature type="signal peptide" evidence="11">
    <location>
        <begin position="1"/>
        <end position="24"/>
    </location>
</feature>
<dbReference type="EC" id="3.1.1.73" evidence="11"/>
<evidence type="ECO:0000256" key="8">
    <source>
        <dbReference type="ARBA" id="ARBA00023326"/>
    </source>
</evidence>
<gene>
    <name evidence="12" type="ORF">B0T17DRAFT_545977</name>
</gene>
<evidence type="ECO:0000256" key="2">
    <source>
        <dbReference type="ARBA" id="ARBA00010278"/>
    </source>
</evidence>
<evidence type="ECO:0000256" key="7">
    <source>
        <dbReference type="ARBA" id="ARBA00023277"/>
    </source>
</evidence>
<keyword evidence="13" id="KW-1185">Reference proteome</keyword>
<reference evidence="12" key="1">
    <citation type="submission" date="2023-06" db="EMBL/GenBank/DDBJ databases">
        <title>Genome-scale phylogeny and comparative genomics of the fungal order Sordariales.</title>
        <authorList>
            <consortium name="Lawrence Berkeley National Laboratory"/>
            <person name="Hensen N."/>
            <person name="Bonometti L."/>
            <person name="Westerberg I."/>
            <person name="Brannstrom I.O."/>
            <person name="Guillou S."/>
            <person name="Cros-Aarteil S."/>
            <person name="Calhoun S."/>
            <person name="Haridas S."/>
            <person name="Kuo A."/>
            <person name="Mondo S."/>
            <person name="Pangilinan J."/>
            <person name="Riley R."/>
            <person name="LaButti K."/>
            <person name="Andreopoulos B."/>
            <person name="Lipzen A."/>
            <person name="Chen C."/>
            <person name="Yanf M."/>
            <person name="Daum C."/>
            <person name="Ng V."/>
            <person name="Clum A."/>
            <person name="Steindorff A."/>
            <person name="Ohm R."/>
            <person name="Martin F."/>
            <person name="Silar P."/>
            <person name="Natvig D."/>
            <person name="Lalanne C."/>
            <person name="Gautier V."/>
            <person name="Ament-velasquez S.L."/>
            <person name="Kruys A."/>
            <person name="Hutchinson M.I."/>
            <person name="Powell A.J."/>
            <person name="Barry K."/>
            <person name="Miller A.N."/>
            <person name="Grigoriev I.V."/>
            <person name="Debuchy R."/>
            <person name="Gladieux P."/>
            <person name="Thoren M.H."/>
            <person name="Johannesson H."/>
        </authorList>
    </citation>
    <scope>NUCLEOTIDE SEQUENCE</scope>
    <source>
        <strain evidence="12">SMH3391-2</strain>
    </source>
</reference>
<name>A0AA39WBL4_9PEZI</name>
<evidence type="ECO:0000313" key="12">
    <source>
        <dbReference type="EMBL" id="KAK0610135.1"/>
    </source>
</evidence>
<comment type="caution">
    <text evidence="12">The sequence shown here is derived from an EMBL/GenBank/DDBJ whole genome shotgun (WGS) entry which is preliminary data.</text>
</comment>
<comment type="similarity">
    <text evidence="2 11">Belongs to the faeC family.</text>
</comment>
<evidence type="ECO:0000256" key="6">
    <source>
        <dbReference type="ARBA" id="ARBA00022801"/>
    </source>
</evidence>
<keyword evidence="5 11" id="KW-0732">Signal</keyword>
<keyword evidence="8 11" id="KW-0624">Polysaccharide degradation</keyword>
<evidence type="ECO:0000256" key="11">
    <source>
        <dbReference type="RuleBase" id="RU367094"/>
    </source>
</evidence>
<dbReference type="GO" id="GO:0045493">
    <property type="term" value="P:xylan catabolic process"/>
    <property type="evidence" value="ECO:0007669"/>
    <property type="project" value="UniProtKB-UniRule"/>
</dbReference>
<comment type="function">
    <text evidence="9 11">Involved in degradation of plant cell walls. Hydrolyzes the feruloyl-arabinose ester bond in arabinoxylans, and the feruloyl-galactose ester bond in pectin. Active against paranitrophenyl-acetate, methyl ferulate and wheat arabinoxylan.</text>
</comment>
<dbReference type="Gene3D" id="3.40.50.1820">
    <property type="entry name" value="alpha/beta hydrolase"/>
    <property type="match status" value="1"/>
</dbReference>
<dbReference type="AlphaFoldDB" id="A0AA39WBL4"/>
<keyword evidence="6 11" id="KW-0378">Hydrolase</keyword>
<keyword evidence="3 11" id="KW-0964">Secreted</keyword>
<evidence type="ECO:0000256" key="5">
    <source>
        <dbReference type="ARBA" id="ARBA00022729"/>
    </source>
</evidence>
<dbReference type="InterPro" id="IPR043595">
    <property type="entry name" value="FaeB/C/D"/>
</dbReference>
<dbReference type="PANTHER" id="PTHR38050:SF1">
    <property type="entry name" value="FERULOYL ESTERASE C"/>
    <property type="match status" value="1"/>
</dbReference>
<dbReference type="PANTHER" id="PTHR38050">
    <property type="match status" value="1"/>
</dbReference>
<evidence type="ECO:0000256" key="9">
    <source>
        <dbReference type="ARBA" id="ARBA00025250"/>
    </source>
</evidence>
<evidence type="ECO:0000256" key="3">
    <source>
        <dbReference type="ARBA" id="ARBA00022525"/>
    </source>
</evidence>
<evidence type="ECO:0000256" key="10">
    <source>
        <dbReference type="ARBA" id="ARBA00034075"/>
    </source>
</evidence>
<comment type="subcellular location">
    <subcellularLocation>
        <location evidence="1 11">Secreted</location>
    </subcellularLocation>
</comment>
<dbReference type="GO" id="GO:0005576">
    <property type="term" value="C:extracellular region"/>
    <property type="evidence" value="ECO:0007669"/>
    <property type="project" value="UniProtKB-SubCell"/>
</dbReference>
<dbReference type="SUPFAM" id="SSF53474">
    <property type="entry name" value="alpha/beta-Hydrolases"/>
    <property type="match status" value="1"/>
</dbReference>
<accession>A0AA39WBL4</accession>
<evidence type="ECO:0000256" key="1">
    <source>
        <dbReference type="ARBA" id="ARBA00004613"/>
    </source>
</evidence>
<evidence type="ECO:0000256" key="4">
    <source>
        <dbReference type="ARBA" id="ARBA00022651"/>
    </source>
</evidence>
<dbReference type="Proteomes" id="UP001174934">
    <property type="component" value="Unassembled WGS sequence"/>
</dbReference>
<sequence>MALPTFLFQALLLLLTAFIAPIQAAAKASSGCGKAPQRVTAASGTTTPLTTTVNSKKREYFVKLPASYNNTHPYRLVFTLHALQGTASQVINGQGGYIPWYGLPPLSAKTTAASSGTPDDSIFVAPNGLNNGWANTAGEDVTFIRTVMSEVEADLCVDQTRRFSTGFSYGAAMSYALACGLGKDIRAVAALSGNPQISGCASPASEPVAYYGQHGVADTVLPIDGGREMRDRFVRNNGCDMDKTKVVKEPVKGSGQGRTKTVYEGCKEGKPVVWVAFDGPHTPTPTEGGEKDSWVPEETWEFFRQFQ</sequence>
<keyword evidence="4 11" id="KW-0858">Xylan degradation</keyword>
<dbReference type="InterPro" id="IPR029058">
    <property type="entry name" value="AB_hydrolase_fold"/>
</dbReference>
<keyword evidence="7 11" id="KW-0119">Carbohydrate metabolism</keyword>
<comment type="catalytic activity">
    <reaction evidence="10 11">
        <text>feruloyl-polysaccharide + H2O = ferulate + polysaccharide.</text>
        <dbReference type="EC" id="3.1.1.73"/>
    </reaction>
</comment>
<proteinExistence type="inferred from homology"/>
<dbReference type="EMBL" id="JAULSR010000011">
    <property type="protein sequence ID" value="KAK0610135.1"/>
    <property type="molecule type" value="Genomic_DNA"/>
</dbReference>
<organism evidence="12 13">
    <name type="scientific">Bombardia bombarda</name>
    <dbReference type="NCBI Taxonomy" id="252184"/>
    <lineage>
        <taxon>Eukaryota</taxon>
        <taxon>Fungi</taxon>
        <taxon>Dikarya</taxon>
        <taxon>Ascomycota</taxon>
        <taxon>Pezizomycotina</taxon>
        <taxon>Sordariomycetes</taxon>
        <taxon>Sordariomycetidae</taxon>
        <taxon>Sordariales</taxon>
        <taxon>Lasiosphaeriaceae</taxon>
        <taxon>Bombardia</taxon>
    </lineage>
</organism>
<protein>
    <recommendedName>
        <fullName evidence="11">Feruloyl esterase C</fullName>
        <ecNumber evidence="11">3.1.1.73</ecNumber>
    </recommendedName>
    <alternativeName>
        <fullName evidence="11">Ferulic acid esterase C</fullName>
    </alternativeName>
</protein>
<evidence type="ECO:0000313" key="13">
    <source>
        <dbReference type="Proteomes" id="UP001174934"/>
    </source>
</evidence>
<feature type="chain" id="PRO_5041487554" description="Feruloyl esterase C" evidence="11">
    <location>
        <begin position="25"/>
        <end position="307"/>
    </location>
</feature>
<dbReference type="GO" id="GO:0030600">
    <property type="term" value="F:feruloyl esterase activity"/>
    <property type="evidence" value="ECO:0007669"/>
    <property type="project" value="UniProtKB-UniRule"/>
</dbReference>